<name>A0A7Z7AZP8_9EURY</name>
<proteinExistence type="predicted"/>
<keyword evidence="2" id="KW-0966">Cell projection</keyword>
<dbReference type="GO" id="GO:0005524">
    <property type="term" value="F:ATP binding"/>
    <property type="evidence" value="ECO:0007669"/>
    <property type="project" value="TreeGrafter"/>
</dbReference>
<keyword evidence="2" id="KW-0969">Cilium</keyword>
<dbReference type="Gene3D" id="3.40.50.300">
    <property type="entry name" value="P-loop containing nucleotide triphosphate hydrolases"/>
    <property type="match status" value="1"/>
</dbReference>
<comment type="caution">
    <text evidence="2">The sequence shown here is derived from an EMBL/GenBank/DDBJ whole genome shotgun (WGS) entry which is preliminary data.</text>
</comment>
<dbReference type="InterPro" id="IPR050625">
    <property type="entry name" value="ParA/MinD_ATPase"/>
</dbReference>
<dbReference type="SUPFAM" id="SSF52540">
    <property type="entry name" value="P-loop containing nucleoside triphosphate hydrolases"/>
    <property type="match status" value="1"/>
</dbReference>
<evidence type="ECO:0000313" key="2">
    <source>
        <dbReference type="EMBL" id="SDG01092.1"/>
    </source>
</evidence>
<dbReference type="GO" id="GO:0051782">
    <property type="term" value="P:negative regulation of cell division"/>
    <property type="evidence" value="ECO:0007669"/>
    <property type="project" value="TreeGrafter"/>
</dbReference>
<dbReference type="EMBL" id="FNCA01000006">
    <property type="protein sequence ID" value="SDG01092.1"/>
    <property type="molecule type" value="Genomic_DNA"/>
</dbReference>
<dbReference type="PANTHER" id="PTHR43384">
    <property type="entry name" value="SEPTUM SITE-DETERMINING PROTEIN MIND HOMOLOG, CHLOROPLASTIC-RELATED"/>
    <property type="match status" value="1"/>
</dbReference>
<dbReference type="AlphaFoldDB" id="A0A7Z7AZP8"/>
<feature type="domain" description="AAA" evidence="1">
    <location>
        <begin position="4"/>
        <end position="159"/>
    </location>
</feature>
<dbReference type="Pfam" id="PF13614">
    <property type="entry name" value="AAA_31"/>
    <property type="match status" value="1"/>
</dbReference>
<dbReference type="PANTHER" id="PTHR43384:SF10">
    <property type="entry name" value="ATPASE INVOLVED IN CHROMOSOME PARTITIONING, PARA_MIND FAMILY"/>
    <property type="match status" value="1"/>
</dbReference>
<evidence type="ECO:0000259" key="1">
    <source>
        <dbReference type="Pfam" id="PF13614"/>
    </source>
</evidence>
<dbReference type="GO" id="GO:0005829">
    <property type="term" value="C:cytosol"/>
    <property type="evidence" value="ECO:0007669"/>
    <property type="project" value="TreeGrafter"/>
</dbReference>
<dbReference type="InterPro" id="IPR025669">
    <property type="entry name" value="AAA_dom"/>
</dbReference>
<dbReference type="RefSeq" id="WP_091710234.1">
    <property type="nucleotide sequence ID" value="NZ_FNCA01000006.1"/>
</dbReference>
<dbReference type="InterPro" id="IPR027417">
    <property type="entry name" value="P-loop_NTPase"/>
</dbReference>
<evidence type="ECO:0000313" key="3">
    <source>
        <dbReference type="Proteomes" id="UP000199259"/>
    </source>
</evidence>
<dbReference type="OrthoDB" id="31168at2157"/>
<organism evidence="2 3">
    <name type="scientific">Methanolobus vulcani</name>
    <dbReference type="NCBI Taxonomy" id="38026"/>
    <lineage>
        <taxon>Archaea</taxon>
        <taxon>Methanobacteriati</taxon>
        <taxon>Methanobacteriota</taxon>
        <taxon>Stenosarchaea group</taxon>
        <taxon>Methanomicrobia</taxon>
        <taxon>Methanosarcinales</taxon>
        <taxon>Methanosarcinaceae</taxon>
        <taxon>Methanolobus</taxon>
    </lineage>
</organism>
<keyword evidence="3" id="KW-1185">Reference proteome</keyword>
<keyword evidence="2" id="KW-0282">Flagellum</keyword>
<dbReference type="GO" id="GO:0016887">
    <property type="term" value="F:ATP hydrolysis activity"/>
    <property type="evidence" value="ECO:0007669"/>
    <property type="project" value="TreeGrafter"/>
</dbReference>
<reference evidence="2 3" key="1">
    <citation type="submission" date="2016-10" db="EMBL/GenBank/DDBJ databases">
        <authorList>
            <person name="Varghese N."/>
            <person name="Submissions S."/>
        </authorList>
    </citation>
    <scope>NUCLEOTIDE SEQUENCE [LARGE SCALE GENOMIC DNA]</scope>
    <source>
        <strain evidence="2 3">PL 12/M</strain>
    </source>
</reference>
<sequence length="241" mass="26786">MLLSFHSYKGGTGKTTFVGNLGVMLSQKGNKVCIIDTDVNGPGLHSLFDIRYDMTLIDYLQGVCSAEDVVYKYGDTGVYVVPSKACEEDISAMFNTPGEARDKILSLVKKLEDKLEIDHFLFDCSPGINKSSLLTMNIVDKAVIVSTIDIQDIRGTYVLSSMSAKLETHAALLFNRIPAEKRDDIMSIVSDFSNKLGTELLGLITYDDYVAKSWSRKIAMQDDPECEYCHELKKIAEKLVN</sequence>
<gene>
    <name evidence="2" type="ORF">SAMN04488589_1908</name>
</gene>
<dbReference type="GO" id="GO:0009898">
    <property type="term" value="C:cytoplasmic side of plasma membrane"/>
    <property type="evidence" value="ECO:0007669"/>
    <property type="project" value="TreeGrafter"/>
</dbReference>
<accession>A0A7Z7AZP8</accession>
<dbReference type="Proteomes" id="UP000199259">
    <property type="component" value="Unassembled WGS sequence"/>
</dbReference>
<protein>
    <submittedName>
        <fullName evidence="2">MinD-like ATPase involved in chromosome partitioning or flagellar assembly</fullName>
    </submittedName>
</protein>